<comment type="catalytic activity">
    <reaction evidence="7 8">
        <text>tRNA(Lys) + L-lysine + ATP = L-lysyl-tRNA(Lys) + AMP + diphosphate</text>
        <dbReference type="Rhea" id="RHEA:20792"/>
        <dbReference type="Rhea" id="RHEA-COMP:9696"/>
        <dbReference type="Rhea" id="RHEA-COMP:9697"/>
        <dbReference type="ChEBI" id="CHEBI:30616"/>
        <dbReference type="ChEBI" id="CHEBI:32551"/>
        <dbReference type="ChEBI" id="CHEBI:33019"/>
        <dbReference type="ChEBI" id="CHEBI:78442"/>
        <dbReference type="ChEBI" id="CHEBI:78529"/>
        <dbReference type="ChEBI" id="CHEBI:456215"/>
        <dbReference type="EC" id="6.1.1.6"/>
    </reaction>
</comment>
<evidence type="ECO:0000313" key="10">
    <source>
        <dbReference type="EMBL" id="CUS10705.1"/>
    </source>
</evidence>
<dbReference type="InterPro" id="IPR012340">
    <property type="entry name" value="NA-bd_OB-fold"/>
</dbReference>
<evidence type="ECO:0000256" key="3">
    <source>
        <dbReference type="ARBA" id="ARBA00022741"/>
    </source>
</evidence>
<evidence type="ECO:0000313" key="11">
    <source>
        <dbReference type="Proteomes" id="UP001412239"/>
    </source>
</evidence>
<dbReference type="InterPro" id="IPR045864">
    <property type="entry name" value="aa-tRNA-synth_II/BPL/LPL"/>
</dbReference>
<dbReference type="Gene3D" id="2.40.50.140">
    <property type="entry name" value="Nucleic acid-binding proteins"/>
    <property type="match status" value="1"/>
</dbReference>
<dbReference type="AlphaFoldDB" id="A0A292PVF1"/>
<dbReference type="PANTHER" id="PTHR42918">
    <property type="entry name" value="LYSYL-TRNA SYNTHETASE"/>
    <property type="match status" value="1"/>
</dbReference>
<dbReference type="GO" id="GO:0005524">
    <property type="term" value="F:ATP binding"/>
    <property type="evidence" value="ECO:0007669"/>
    <property type="project" value="UniProtKB-KW"/>
</dbReference>
<evidence type="ECO:0000256" key="2">
    <source>
        <dbReference type="ARBA" id="ARBA00022598"/>
    </source>
</evidence>
<accession>A0A292PVF1</accession>
<dbReference type="Proteomes" id="UP001412239">
    <property type="component" value="Unassembled WGS sequence"/>
</dbReference>
<dbReference type="GO" id="GO:0005739">
    <property type="term" value="C:mitochondrion"/>
    <property type="evidence" value="ECO:0007669"/>
    <property type="project" value="TreeGrafter"/>
</dbReference>
<dbReference type="InterPro" id="IPR002313">
    <property type="entry name" value="Lys-tRNA-ligase_II"/>
</dbReference>
<dbReference type="InterPro" id="IPR004364">
    <property type="entry name" value="Aa-tRNA-synt_II"/>
</dbReference>
<evidence type="ECO:0000256" key="5">
    <source>
        <dbReference type="ARBA" id="ARBA00023146"/>
    </source>
</evidence>
<dbReference type="GO" id="GO:0004824">
    <property type="term" value="F:lysine-tRNA ligase activity"/>
    <property type="evidence" value="ECO:0007669"/>
    <property type="project" value="UniProtKB-EC"/>
</dbReference>
<dbReference type="InterPro" id="IPR006195">
    <property type="entry name" value="aa-tRNA-synth_II"/>
</dbReference>
<dbReference type="InterPro" id="IPR044136">
    <property type="entry name" value="Lys-tRNA-ligase_II_N"/>
</dbReference>
<dbReference type="Pfam" id="PF00152">
    <property type="entry name" value="tRNA-synt_2"/>
    <property type="match status" value="1"/>
</dbReference>
<dbReference type="GO" id="GO:0070154">
    <property type="term" value="P:mitochondrial lysyl-tRNA aminoacylation"/>
    <property type="evidence" value="ECO:0007669"/>
    <property type="project" value="TreeGrafter"/>
</dbReference>
<evidence type="ECO:0000256" key="6">
    <source>
        <dbReference type="ARBA" id="ARBA00030563"/>
    </source>
</evidence>
<gene>
    <name evidence="10" type="ORF">GSTUAT00005215001</name>
</gene>
<evidence type="ECO:0000256" key="7">
    <source>
        <dbReference type="ARBA" id="ARBA00048573"/>
    </source>
</evidence>
<dbReference type="SUPFAM" id="SSF50249">
    <property type="entry name" value="Nucleic acid-binding proteins"/>
    <property type="match status" value="1"/>
</dbReference>
<organism evidence="10 11">
    <name type="scientific">Tuber aestivum</name>
    <name type="common">summer truffle</name>
    <dbReference type="NCBI Taxonomy" id="59557"/>
    <lineage>
        <taxon>Eukaryota</taxon>
        <taxon>Fungi</taxon>
        <taxon>Dikarya</taxon>
        <taxon>Ascomycota</taxon>
        <taxon>Pezizomycotina</taxon>
        <taxon>Pezizomycetes</taxon>
        <taxon>Pezizales</taxon>
        <taxon>Tuberaceae</taxon>
        <taxon>Tuber</taxon>
    </lineage>
</organism>
<keyword evidence="11" id="KW-1185">Reference proteome</keyword>
<dbReference type="InterPro" id="IPR018149">
    <property type="entry name" value="Lys-tRNA-synth_II_C"/>
</dbReference>
<dbReference type="GO" id="GO:0000049">
    <property type="term" value="F:tRNA binding"/>
    <property type="evidence" value="ECO:0007669"/>
    <property type="project" value="TreeGrafter"/>
</dbReference>
<dbReference type="NCBIfam" id="TIGR00499">
    <property type="entry name" value="lysS_bact"/>
    <property type="match status" value="1"/>
</dbReference>
<dbReference type="CDD" id="cd04322">
    <property type="entry name" value="LysRS_N"/>
    <property type="match status" value="1"/>
</dbReference>
<keyword evidence="2" id="KW-0436">Ligase</keyword>
<reference evidence="10" key="1">
    <citation type="submission" date="2015-10" db="EMBL/GenBank/DDBJ databases">
        <authorList>
            <person name="Regsiter A."/>
            <person name="william w."/>
        </authorList>
    </citation>
    <scope>NUCLEOTIDE SEQUENCE</scope>
    <source>
        <strain evidence="10">Montdore</strain>
    </source>
</reference>
<dbReference type="Gene3D" id="3.30.930.10">
    <property type="entry name" value="Bira Bifunctional Protein, Domain 2"/>
    <property type="match status" value="1"/>
</dbReference>
<dbReference type="PROSITE" id="PS50862">
    <property type="entry name" value="AA_TRNA_LIGASE_II"/>
    <property type="match status" value="1"/>
</dbReference>
<dbReference type="PANTHER" id="PTHR42918:SF5">
    <property type="entry name" value="LYSINE--TRNA LIGASE, MITOCHONDRIAL"/>
    <property type="match status" value="1"/>
</dbReference>
<evidence type="ECO:0000256" key="4">
    <source>
        <dbReference type="ARBA" id="ARBA00022840"/>
    </source>
</evidence>
<evidence type="ECO:0000256" key="1">
    <source>
        <dbReference type="ARBA" id="ARBA00013166"/>
    </source>
</evidence>
<evidence type="ECO:0000256" key="8">
    <source>
        <dbReference type="RuleBase" id="RU003748"/>
    </source>
</evidence>
<feature type="domain" description="Aminoacyl-transfer RNA synthetases class-II family profile" evidence="9">
    <location>
        <begin position="203"/>
        <end position="520"/>
    </location>
</feature>
<keyword evidence="4" id="KW-0067">ATP-binding</keyword>
<dbReference type="PRINTS" id="PR00982">
    <property type="entry name" value="TRNASYNTHLYS"/>
</dbReference>
<keyword evidence="5" id="KW-0030">Aminoacyl-tRNA synthetase</keyword>
<dbReference type="Pfam" id="PF01336">
    <property type="entry name" value="tRNA_anti-codon"/>
    <property type="match status" value="1"/>
</dbReference>
<dbReference type="SUPFAM" id="SSF55681">
    <property type="entry name" value="Class II aaRS and biotin synthetases"/>
    <property type="match status" value="1"/>
</dbReference>
<name>A0A292PVF1_9PEZI</name>
<evidence type="ECO:0000259" key="9">
    <source>
        <dbReference type="PROSITE" id="PS50862"/>
    </source>
</evidence>
<sequence length="556" mass="61617">MNLRTVANDAGFEATRRFKRSLVASRPDLQPSARRKNLQDSNVPLYPCIDSQGMNVKSVAEIRREYGRIVATGGGGDESVSIEQLVTVRGRIRNYRDVSSKLIFYDLVQDGEKLQVVVNCARVGGEREEFRRISMLTRIGDVVSVTGYPGRTKAGELSIFATAHLQLLAPSLHAPPQAILDPETRFQNRHVDLMIRPEAGQILRLRSHIIQHIRDFFISRDFVEVQTPILSDTFGGAVAKPFLTEATSTYRGKQLTLRVAPELWLKRLVIGGLDRVFEIGAQFRNEGIDNTHNPEFTTCEFYQAYMGLEDIISTTEQLLSGMARRVLELKATKLKDLPEIATDFTAPFQRLEFIPTLEAAMGHKLPILHGSTEVVTLELLSLFKILSLPPPPILTIPRLLGKLSSAYLEPQCMAPTFITNHPEALSPLSKTSLVHNQRVSLRVELFVGGKELVNAYEEENSPTEQRRKFVMQAGWKDEDVIGGGEDGKGVVDEAYCQALEWGLPPTGGWGIGIDRLVMIFAGAERITEVLAFGGLRGAVNLGSGARDAKKEGEEGE</sequence>
<keyword evidence="3" id="KW-0547">Nucleotide-binding</keyword>
<protein>
    <recommendedName>
        <fullName evidence="1 8">Lysine--tRNA ligase</fullName>
        <ecNumber evidence="1 8">6.1.1.6</ecNumber>
    </recommendedName>
    <alternativeName>
        <fullName evidence="6 8">Lysyl-tRNA synthetase</fullName>
    </alternativeName>
</protein>
<dbReference type="EMBL" id="LN891041">
    <property type="protein sequence ID" value="CUS10705.1"/>
    <property type="molecule type" value="Genomic_DNA"/>
</dbReference>
<dbReference type="InterPro" id="IPR004365">
    <property type="entry name" value="NA-bd_OB_tRNA"/>
</dbReference>
<proteinExistence type="predicted"/>
<dbReference type="EC" id="6.1.1.6" evidence="1 8"/>